<dbReference type="AlphaFoldDB" id="A0A0C9TU05"/>
<feature type="transmembrane region" description="Helical" evidence="8">
    <location>
        <begin position="418"/>
        <end position="438"/>
    </location>
</feature>
<dbReference type="GO" id="GO:0006874">
    <property type="term" value="P:intracellular calcium ion homeostasis"/>
    <property type="evidence" value="ECO:0007669"/>
    <property type="project" value="TreeGrafter"/>
</dbReference>
<evidence type="ECO:0000313" key="11">
    <source>
        <dbReference type="Proteomes" id="UP000053647"/>
    </source>
</evidence>
<keyword evidence="5 8" id="KW-1133">Transmembrane helix</keyword>
<dbReference type="PANTHER" id="PTHR31503">
    <property type="entry name" value="VACUOLAR CALCIUM ION TRANSPORTER"/>
    <property type="match status" value="1"/>
</dbReference>
<feature type="domain" description="Sodium/calcium exchanger membrane region" evidence="9">
    <location>
        <begin position="290"/>
        <end position="436"/>
    </location>
</feature>
<evidence type="ECO:0000256" key="4">
    <source>
        <dbReference type="ARBA" id="ARBA00022692"/>
    </source>
</evidence>
<dbReference type="InterPro" id="IPR004837">
    <property type="entry name" value="NaCa_Exmemb"/>
</dbReference>
<dbReference type="GO" id="GO:0000329">
    <property type="term" value="C:fungal-type vacuole membrane"/>
    <property type="evidence" value="ECO:0007669"/>
    <property type="project" value="TreeGrafter"/>
</dbReference>
<name>A0A0C9TU05_PAXIN</name>
<evidence type="ECO:0000259" key="9">
    <source>
        <dbReference type="Pfam" id="PF01699"/>
    </source>
</evidence>
<feature type="transmembrane region" description="Helical" evidence="8">
    <location>
        <begin position="103"/>
        <end position="123"/>
    </location>
</feature>
<dbReference type="HOGENOM" id="CLU_008721_4_2_1"/>
<gene>
    <name evidence="10" type="ORF">PAXINDRAFT_101945</name>
</gene>
<feature type="transmembrane region" description="Helical" evidence="8">
    <location>
        <begin position="70"/>
        <end position="91"/>
    </location>
</feature>
<dbReference type="EMBL" id="KN819399">
    <property type="protein sequence ID" value="KIJ10681.1"/>
    <property type="molecule type" value="Genomic_DNA"/>
</dbReference>
<reference evidence="11" key="2">
    <citation type="submission" date="2015-01" db="EMBL/GenBank/DDBJ databases">
        <title>Evolutionary Origins and Diversification of the Mycorrhizal Mutualists.</title>
        <authorList>
            <consortium name="DOE Joint Genome Institute"/>
            <consortium name="Mycorrhizal Genomics Consortium"/>
            <person name="Kohler A."/>
            <person name="Kuo A."/>
            <person name="Nagy L.G."/>
            <person name="Floudas D."/>
            <person name="Copeland A."/>
            <person name="Barry K.W."/>
            <person name="Cichocki N."/>
            <person name="Veneault-Fourrey C."/>
            <person name="LaButti K."/>
            <person name="Lindquist E.A."/>
            <person name="Lipzen A."/>
            <person name="Lundell T."/>
            <person name="Morin E."/>
            <person name="Murat C."/>
            <person name="Riley R."/>
            <person name="Ohm R."/>
            <person name="Sun H."/>
            <person name="Tunlid A."/>
            <person name="Henrissat B."/>
            <person name="Grigoriev I.V."/>
            <person name="Hibbett D.S."/>
            <person name="Martin F."/>
        </authorList>
    </citation>
    <scope>NUCLEOTIDE SEQUENCE [LARGE SCALE GENOMIC DNA]</scope>
    <source>
        <strain evidence="11">ATCC 200175</strain>
    </source>
</reference>
<comment type="subcellular location">
    <subcellularLocation>
        <location evidence="1">Endomembrane system</location>
        <topology evidence="1">Multi-pass membrane protein</topology>
    </subcellularLocation>
</comment>
<protein>
    <submittedName>
        <fullName evidence="10">Unplaced genomic scaffold PAXINscaffold_77, whole genome shotgun sequence</fullName>
    </submittedName>
</protein>
<organism evidence="10 11">
    <name type="scientific">Paxillus involutus ATCC 200175</name>
    <dbReference type="NCBI Taxonomy" id="664439"/>
    <lineage>
        <taxon>Eukaryota</taxon>
        <taxon>Fungi</taxon>
        <taxon>Dikarya</taxon>
        <taxon>Basidiomycota</taxon>
        <taxon>Agaricomycotina</taxon>
        <taxon>Agaricomycetes</taxon>
        <taxon>Agaricomycetidae</taxon>
        <taxon>Boletales</taxon>
        <taxon>Paxilineae</taxon>
        <taxon>Paxillaceae</taxon>
        <taxon>Paxillus</taxon>
    </lineage>
</organism>
<evidence type="ECO:0000256" key="7">
    <source>
        <dbReference type="ARBA" id="ARBA00023136"/>
    </source>
</evidence>
<dbReference type="InterPro" id="IPR044880">
    <property type="entry name" value="NCX_ion-bd_dom_sf"/>
</dbReference>
<evidence type="ECO:0000256" key="2">
    <source>
        <dbReference type="ARBA" id="ARBA00008170"/>
    </source>
</evidence>
<keyword evidence="4 8" id="KW-0812">Transmembrane</keyword>
<feature type="transmembrane region" description="Helical" evidence="8">
    <location>
        <begin position="287"/>
        <end position="309"/>
    </location>
</feature>
<dbReference type="Proteomes" id="UP000053647">
    <property type="component" value="Unassembled WGS sequence"/>
</dbReference>
<comment type="similarity">
    <text evidence="2">Belongs to the Ca(2+):cation antiporter (CaCA) (TC 2.A.19) family.</text>
</comment>
<dbReference type="Gene3D" id="1.20.1420.30">
    <property type="entry name" value="NCX, central ion-binding region"/>
    <property type="match status" value="2"/>
</dbReference>
<feature type="transmembrane region" description="Helical" evidence="8">
    <location>
        <begin position="12"/>
        <end position="33"/>
    </location>
</feature>
<evidence type="ECO:0000256" key="5">
    <source>
        <dbReference type="ARBA" id="ARBA00022989"/>
    </source>
</evidence>
<feature type="transmembrane region" description="Helical" evidence="8">
    <location>
        <begin position="321"/>
        <end position="338"/>
    </location>
</feature>
<evidence type="ECO:0000256" key="1">
    <source>
        <dbReference type="ARBA" id="ARBA00004127"/>
    </source>
</evidence>
<reference evidence="10 11" key="1">
    <citation type="submission" date="2014-06" db="EMBL/GenBank/DDBJ databases">
        <authorList>
            <consortium name="DOE Joint Genome Institute"/>
            <person name="Kuo A."/>
            <person name="Kohler A."/>
            <person name="Nagy L.G."/>
            <person name="Floudas D."/>
            <person name="Copeland A."/>
            <person name="Barry K.W."/>
            <person name="Cichocki N."/>
            <person name="Veneault-Fourrey C."/>
            <person name="LaButti K."/>
            <person name="Lindquist E.A."/>
            <person name="Lipzen A."/>
            <person name="Lundell T."/>
            <person name="Morin E."/>
            <person name="Murat C."/>
            <person name="Sun H."/>
            <person name="Tunlid A."/>
            <person name="Henrissat B."/>
            <person name="Grigoriev I.V."/>
            <person name="Hibbett D.S."/>
            <person name="Martin F."/>
            <person name="Nordberg H.P."/>
            <person name="Cantor M.N."/>
            <person name="Hua S.X."/>
        </authorList>
    </citation>
    <scope>NUCLEOTIDE SEQUENCE [LARGE SCALE GENOMIC DNA]</scope>
    <source>
        <strain evidence="10 11">ATCC 200175</strain>
    </source>
</reference>
<feature type="transmembrane region" description="Helical" evidence="8">
    <location>
        <begin position="135"/>
        <end position="158"/>
    </location>
</feature>
<dbReference type="Pfam" id="PF01699">
    <property type="entry name" value="Na_Ca_ex"/>
    <property type="match status" value="2"/>
</dbReference>
<dbReference type="GO" id="GO:0015369">
    <property type="term" value="F:calcium:proton antiporter activity"/>
    <property type="evidence" value="ECO:0007669"/>
    <property type="project" value="TreeGrafter"/>
</dbReference>
<dbReference type="GO" id="GO:0012505">
    <property type="term" value="C:endomembrane system"/>
    <property type="evidence" value="ECO:0007669"/>
    <property type="project" value="UniProtKB-SubCell"/>
</dbReference>
<feature type="transmembrane region" description="Helical" evidence="8">
    <location>
        <begin position="178"/>
        <end position="199"/>
    </location>
</feature>
<accession>A0A0C9TU05</accession>
<feature type="transmembrane region" description="Helical" evidence="8">
    <location>
        <begin position="359"/>
        <end position="384"/>
    </location>
</feature>
<proteinExistence type="inferred from homology"/>
<keyword evidence="3" id="KW-0813">Transport</keyword>
<feature type="transmembrane region" description="Helical" evidence="8">
    <location>
        <begin position="390"/>
        <end position="411"/>
    </location>
</feature>
<keyword evidence="7 8" id="KW-0472">Membrane</keyword>
<keyword evidence="6" id="KW-0406">Ion transport</keyword>
<dbReference type="PANTHER" id="PTHR31503:SF20">
    <property type="entry name" value="CA(2+)_H(+) EXCHANGER, PUTATIVE (EUROFUNG)-RELATED"/>
    <property type="match status" value="1"/>
</dbReference>
<sequence length="461" mass="49918">MLVPGASSAHWLTSDLNVLLVFIPISWALKFTIPNHNTAIFASTFLAIIPLVNLLAFATEELSLRVGSTLAGLLNATLGNTVEVTVSAIALTKCQLDVVQSSLVGSILSNLLLVLGMCFFAGGSRFFEQGFGAGAVLVQSSLLTISVIAILLPGAILVVTQGMANYDQTLAGQKILNLSHGLAIILLFIYTSYLTFHLFSHKSMYQDDSDEIQPSKKYIGENPFSGPFRRRLRHGKQPEDSITGSALVTSHQVDHVRFCEPIFDPETMGVGLELELELEVEQPQMSVAASLGLLVAVTALVAATAEFLVDSIDGMTESASIPKQFVLVVLLPILGNAAEHAKHVTALRKSVGDRMSRSVHGVVGSSLHTALFVIPLLVTLAWMLGKQLTLVFDPLQSIVLLLSVLTVDYIIQDGRSNWLKGLILVCLYIMFCVTFWYYPGTTTVLSSLFLTQIVTLLPLYV</sequence>
<feature type="transmembrane region" description="Helical" evidence="8">
    <location>
        <begin position="39"/>
        <end position="58"/>
    </location>
</feature>
<dbReference type="InterPro" id="IPR004713">
    <property type="entry name" value="CaH_exchang"/>
</dbReference>
<evidence type="ECO:0000256" key="8">
    <source>
        <dbReference type="SAM" id="Phobius"/>
    </source>
</evidence>
<feature type="domain" description="Sodium/calcium exchanger membrane region" evidence="9">
    <location>
        <begin position="37"/>
        <end position="197"/>
    </location>
</feature>
<evidence type="ECO:0000313" key="10">
    <source>
        <dbReference type="EMBL" id="KIJ10681.1"/>
    </source>
</evidence>
<keyword evidence="11" id="KW-1185">Reference proteome</keyword>
<dbReference type="OrthoDB" id="1699231at2759"/>
<evidence type="ECO:0000256" key="6">
    <source>
        <dbReference type="ARBA" id="ARBA00023065"/>
    </source>
</evidence>
<evidence type="ECO:0000256" key="3">
    <source>
        <dbReference type="ARBA" id="ARBA00022448"/>
    </source>
</evidence>